<dbReference type="EMBL" id="PQXF01000028">
    <property type="protein sequence ID" value="PXF59091.1"/>
    <property type="molecule type" value="Genomic_DNA"/>
</dbReference>
<evidence type="ECO:0000313" key="2">
    <source>
        <dbReference type="Proteomes" id="UP000248329"/>
    </source>
</evidence>
<comment type="caution">
    <text evidence="1">The sequence shown here is derived from an EMBL/GenBank/DDBJ whole genome shotgun (WGS) entry which is preliminary data.</text>
</comment>
<protein>
    <submittedName>
        <fullName evidence="1">Uncharacterized protein</fullName>
    </submittedName>
</protein>
<accession>A0AC61L0L3</accession>
<proteinExistence type="predicted"/>
<reference evidence="1" key="1">
    <citation type="submission" date="2018-01" db="EMBL/GenBank/DDBJ databases">
        <authorList>
            <person name="Krukenberg V."/>
        </authorList>
    </citation>
    <scope>NUCLEOTIDE SEQUENCE</scope>
    <source>
        <strain evidence="1">E20ANME2</strain>
    </source>
</reference>
<gene>
    <name evidence="1" type="ORF">C4B59_12135</name>
</gene>
<sequence>MTEYTVTMIDTAGIQNYIFGSNNLQHNVGASWLVHCATNDWVFEGLVELGKTNVDIKGNIDPDAAIENSGLNSELVYAGGGNTVILFRGKELAIKFTKQITRRVLVKAPGLQLVVCHTDFDWDKPQLTQAVLDTVCDVNKKKHNRGVSSHVLGLGVTADCQYTGLPAVDIHPESGSNPKKNVRISGEIAAKWRSFKDANKELQKKFPLHDEYLEYVSNFNDFGTKHESSYIAVVHTDGNGMGKRVQAISNKYSADNREYVKAIRAFSESVEEQTKKALDASISQLTESIDNGKIGDVNIRDNKLPFRPIVFGGDDVTFVCDGRLGLTLTEFYLRKLTSQDSKLSDKEPISARAGIAIVKSHYPFSRAVTLAEDLAKSAKNYINGRDISAMDWHFAASGPIGSLDDIRKREYTVDDGELYMRPLCLGESVGADWHSWDIFTAIIGEFKRDWSDRRNKLMDLREALRAGPETVEQFVTAYEPHRLPEIKNNPTSSRRTGWVDQRCTCFDAIEAMDFFIPLK</sequence>
<name>A0AC61L0L3_9EURY</name>
<dbReference type="Proteomes" id="UP000248329">
    <property type="component" value="Unassembled WGS sequence"/>
</dbReference>
<organism evidence="1 2">
    <name type="scientific">Candidatus Methanogaster sp</name>
    <dbReference type="NCBI Taxonomy" id="3386292"/>
    <lineage>
        <taxon>Archaea</taxon>
        <taxon>Methanobacteriati</taxon>
        <taxon>Methanobacteriota</taxon>
        <taxon>Stenosarchaea group</taxon>
        <taxon>Methanomicrobia</taxon>
        <taxon>Methanosarcinales</taxon>
        <taxon>ANME-2 cluster</taxon>
        <taxon>Candidatus Methanogasteraceae</taxon>
        <taxon>Candidatus Methanogaster</taxon>
    </lineage>
</organism>
<evidence type="ECO:0000313" key="1">
    <source>
        <dbReference type="EMBL" id="PXF59091.1"/>
    </source>
</evidence>